<evidence type="ECO:0000259" key="3">
    <source>
        <dbReference type="Pfam" id="PF18200"/>
    </source>
</evidence>
<dbReference type="EMBL" id="AP019798">
    <property type="protein sequence ID" value="BBL88788.1"/>
    <property type="molecule type" value="Genomic_DNA"/>
</dbReference>
<evidence type="ECO:0000256" key="2">
    <source>
        <dbReference type="SAM" id="MobiDB-lite"/>
    </source>
</evidence>
<dbReference type="InterPro" id="IPR018247">
    <property type="entry name" value="EF_Hand_1_Ca_BS"/>
</dbReference>
<dbReference type="NCBIfam" id="NF038131">
    <property type="entry name" value="choice_anch_K"/>
    <property type="match status" value="1"/>
</dbReference>
<dbReference type="Proteomes" id="UP000315115">
    <property type="component" value="Chromosome 1"/>
</dbReference>
<dbReference type="PROSITE" id="PS00330">
    <property type="entry name" value="HEMOLYSIN_CALCIUM"/>
    <property type="match status" value="2"/>
</dbReference>
<organism evidence="4 5">
    <name type="scientific">Vibrio rotiferianus</name>
    <dbReference type="NCBI Taxonomy" id="190895"/>
    <lineage>
        <taxon>Bacteria</taxon>
        <taxon>Pseudomonadati</taxon>
        <taxon>Pseudomonadota</taxon>
        <taxon>Gammaproteobacteria</taxon>
        <taxon>Vibrionales</taxon>
        <taxon>Vibrionaceae</taxon>
        <taxon>Vibrio</taxon>
    </lineage>
</organism>
<dbReference type="Gene3D" id="2.60.40.2030">
    <property type="match status" value="1"/>
</dbReference>
<proteinExistence type="predicted"/>
<dbReference type="RefSeq" id="WP_143692462.1">
    <property type="nucleotide sequence ID" value="NZ_AP019798.1"/>
</dbReference>
<dbReference type="Pfam" id="PF17963">
    <property type="entry name" value="Big_9"/>
    <property type="match status" value="1"/>
</dbReference>
<reference evidence="5" key="1">
    <citation type="submission" date="2019-07" db="EMBL/GenBank/DDBJ databases">
        <title>Complete Genome Sequences of Vibrion rotiferianus strain AM7.</title>
        <authorList>
            <person name="Miyazaki K."/>
            <person name="Wiseschart A."/>
            <person name="Pootanakit K."/>
            <person name="Ishimori K."/>
            <person name="Kitahara K."/>
        </authorList>
    </citation>
    <scope>NUCLEOTIDE SEQUENCE [LARGE SCALE GENOMIC DNA]</scope>
    <source>
        <strain evidence="5">AM7</strain>
    </source>
</reference>
<evidence type="ECO:0000313" key="4">
    <source>
        <dbReference type="EMBL" id="BBL88788.1"/>
    </source>
</evidence>
<gene>
    <name evidence="4" type="ORF">VroAM7_14410</name>
</gene>
<accession>A0A510I6E5</accession>
<dbReference type="Pfam" id="PF00353">
    <property type="entry name" value="HemolysinCabind"/>
    <property type="match status" value="3"/>
</dbReference>
<dbReference type="NCBIfam" id="TIGR01965">
    <property type="entry name" value="VCBS_repeat"/>
    <property type="match status" value="1"/>
</dbReference>
<evidence type="ECO:0000256" key="1">
    <source>
        <dbReference type="ARBA" id="ARBA00022837"/>
    </source>
</evidence>
<feature type="compositionally biased region" description="Low complexity" evidence="2">
    <location>
        <begin position="572"/>
        <end position="581"/>
    </location>
</feature>
<dbReference type="GO" id="GO:0005509">
    <property type="term" value="F:calcium ion binding"/>
    <property type="evidence" value="ECO:0007669"/>
    <property type="project" value="InterPro"/>
</dbReference>
<dbReference type="InterPro" id="IPR041339">
    <property type="entry name" value="Ig-like_bac"/>
</dbReference>
<feature type="region of interest" description="Disordered" evidence="2">
    <location>
        <begin position="563"/>
        <end position="590"/>
    </location>
</feature>
<dbReference type="InterPro" id="IPR010221">
    <property type="entry name" value="VCBS_dom"/>
</dbReference>
<dbReference type="InterPro" id="IPR001343">
    <property type="entry name" value="Hemolysn_Ca-bd"/>
</dbReference>
<dbReference type="Pfam" id="PF18200">
    <property type="entry name" value="Big_11"/>
    <property type="match status" value="1"/>
</dbReference>
<protein>
    <recommendedName>
        <fullName evidence="3">Cell-surface Ig-like bacterial domain-containing protein</fullName>
    </recommendedName>
</protein>
<dbReference type="SUPFAM" id="SSF51120">
    <property type="entry name" value="beta-Roll"/>
    <property type="match status" value="1"/>
</dbReference>
<name>A0A510I6E5_9VIBR</name>
<feature type="domain" description="Cell-surface Ig-like bacterial" evidence="3">
    <location>
        <begin position="4228"/>
        <end position="4313"/>
    </location>
</feature>
<dbReference type="InterPro" id="IPR038081">
    <property type="entry name" value="CalX-like_sf"/>
</dbReference>
<feature type="compositionally biased region" description="Basic and acidic residues" evidence="2">
    <location>
        <begin position="4216"/>
        <end position="4228"/>
    </location>
</feature>
<sequence length="4919" mass="514890">MDRTSLVSYQEQVVVIGLDGHIRILSEGSQPRNGEIIVERVSQSDLKVELVKDEQSTDVSDDIAQIIETLESGEDPTQLSEEFATAAGTANGSSYQLTATLERSASEILAATDFQTSGLHDLGVSQTQTLSLLEAYLNFNQVISSASGNPDTLAPSVPTVVITEDSNNDGSLESNEVDGLVDVLVTLPADAQVGDTLSVTGQPDRVITQNDLDNGVTLQYLVPAEGETLTVVATITDQAGNTSEPGQDAVTVPTVETPDTVAPDAPTVVITEDSNNDGSLENNEVDGLVDVLVTLPANAVVGDTLSVTGQPDRVITQNDLDNGVTLQYPVPAEGETLTVVATVTDQAGNTSEPGQDAVTVPTVEVPDTDAPDAPTVVITEDSNNDGSLENNEVDGLVDVLVTLPANAEVGDTLSVTGQPDRVITQNDLDNGVTLQYPVPAEGETLTVVATITDQAGNTSEPGQDAVTVPTVEVPDTDAPDAPTVVITEDSNNDGSLENNEVDGLVDVLVTLPANAEVGDTLSVTGQPDRVITQNDLDNGVTLQYPVPAEGETLTVVATITDQAGNTSEPGQDAVTVPTVETPDTDAPDAPTVVITEDSNNDGSLENNEVDGLVDVLVTLPANAEVGDTLSVTGQPDRVITQNDLDNGVTLQYPVPAEGETLTVVATVTDQAGNTSPEAQDSVTIPEYIGDVVITTVSALAIEGESSASFQISRTPSQGEPTGSESTVTFKFDTSVADSVDINDIESVTIGETTYTGDALKALFNEGVELTLTGAESINVVVTPKDDADIEGFENLVGQIVAGEGASILPGNDKANATINDETANRNEVAEVSIKTVDAAAVEGESTASFAISRTEEEGDPAGLSSKVTFKFDTSMADSVDLNDIDSVKIGERTYAGDALKALFNEGIELTLTGAESINVVVTPKDDAEIEGLENLVGQIVAGEGATIPDGGDKANATINDETVNRNEVAEVSIKTVDAAAVEGESTASFAISRTEEEGAPAGLSSKVTFKFDTSVADSVDLNDIDSVKIGERTYAGDRLNALFNEGIELTLTGAESINVVVTPKDDAEIEGLENLVGQIVAGDGASVLPGNDKANATINDETTNRNEVAEVSIKAMDAAAVEGESTASFAISRTEVNGDPAKVTFKFDTSVAGSVDIDDIDSVKIGEEIYAGDRLNALFNEGIELTLTGAESISVVVTPKDDTEIEGLENLVGQIVAGDGASVLPGNDKANATINDETTNRNEVAEVSIKAMDAAAVEGESTASFAISRTEVNGDPAKVTFKFDTSVAGSVDIDDIDSVKIGEEIYAGDRLNALFNEGIELTLTGAESISVVVTPKDDAEIEGLENLVGQIVAGDGASVLPGNDKANATINDETTNRNEVAEVSIKAVDAAAVEGESTASFAISRTEVNGDPAKVTFKFDTSVAGSVDIDDIDSVKIGEEIYAGDRLNALFNEGIELTLTGAESISVVVTPKDDTEIEGLENLVGQIVAGDGASVLPGNDKANATINDETTNRNEVAEVSIKAMDAAAVEGESTASFAISRTEVNGDPAKVTFKFDTSVADSVDIDDIDSVKIGEEIYAGDRLNALFNEGIELTLTGAESISVVVTPKDDTEIEGLENLVGQIVAGDGASVLPGNDKANATINDETTNRNEVAEVSIKAMDAAAVEGESTASFAISRTEVNGDPAKVTFKFDTSVAGSVDIDDIDSVKIGEEIYAGDRLNALFNEGIELTLTGAESISVVVTPKDDTEIEGLENLVGQIVAGDGASVLPGNDKANATINDETTNRNEVAEVSIKAMDAAAVEGESTASFAISRTEVNGDPAKVTFKFDTSVAGSVDIDDIDSVKIGEEIYAGDRLNALFNEGIELTLTGAESISVVVTPKDDTEIEGLENLVGQIVAGDGASVLPGNDKANATINDETTNRNEVAEVSIKAMDAAAVEGESTASFVISRTEVNGDPAKVTFKFDTSVAGSVDIDDIDSVKIGEEIYAGDRLNALFNEGIELTLTGAESISVVVTPKDDTEIEGLENLVGQIVAGDGASVLPGNDKANATINDETTNRNEVAEVSIKAMDAAAVEGESTASFAISRTEVNGDPAKVTFKFDTSVADSVDIDDIDSVKIGEEIYAGDRLNALFNEGIELTLTGAESISVVVTPKDDTEIEGLENLVGQIVAGDGASVLPGNDKANATINDETTNRNEVAEVSIKAMDAAAVEGESTASFAISRTEVNGDPAKVTFKFDTSVAGSVDIDDIDSVKIGEEIYAGDRLNALFNEGIELTLTGAESISVVVTPKDDTEIEGLENLVGQIVAGDGASVLPGNDKANATINDETTNRNEVAEVSIKAMDAAAVEGESTASFVISRTEVNGDPAKVTFKFDTSVAGSVDIDDIDSVKIGEEIYAGDRLNALFNEGIELTLTGAESISVVVTPKDDTEIEGLENLVGQIVAGDGASVLPGNDKANATINDETTNRNEVAEVSIKAMDAAAVEGESTASFAISRTEVNGDPAKVTFKFDTSVADSVDIDDIDSVKIGEEIYAGDRLNALFNEGIELTLTGAESISVVVTPKDDTEIEGLENLVGQIVAGEGATIPDGGDKANATINDETTNRNEVAEVSIKAMDAAAVEGESTASFAISRTEVNGDPAKVTFKFDTSVAGSVDIDDIDSVKIGEEIYAGDRLNALFNEGIELTLTGAESISVVVTPKDDTEIEGLENLVGQIVAGDGASVLPGNDKANATINDETTNRNEVAEVSIKAMDAAAVEGESTASFAISRTEVNGDPAKVTFKFDTSVADSVDIDDIDSVKIGEEIYAGDRLNALFNEGIELTLTGAESISVVVTPKDDTEIEGLENLVGQIVAGEGATIPDGGDKANATINDETTNRNEVAEVSIKAMDAAAVEGESTASFAISRTEVNGDPAKVTFKFDTSVAGSVDIDDIDSVKIGEEIYAGDRLNALFNEGIELTLTGAESISVVVTPKDDTEIEGLENLVGQIVAGDGASVLPGNDKANATINDETTNRNEVAEVSIKAMDAAAVEGESTASFAISRTEVNGDPAKVTFKFDTSVAGSVDIDDIDSVKIGEEIYAGDRLNALFNEGIELTLTGSESISVVVTPKDDTEIEGLENLVGQIVAGEGATIPDGGDKANATINDETTNRNEVAEVSIKAVDAAAVEGESTASFAISRTEEDGDPAGLFSKVTFKFDTSEADSVDIDDIDSVKIGEKTYTGDALNALFNEGIELTLTGAESISVVVTPKDDTEIEGLENLVGQIVAGDGASVLSGNDKANATIDDGSHPPQSESFTETISTTGKTKIVFNTNFENVDNDDDHISDTEDDHAEIPLNVVITELPDGGKLFLKVSDTEFVEIKSTDLHIVDEVTGEIVQQGTPYDSDSIYYEPDTENVGFLLGTKDTFEQELGSSQTEFYNWGESSDGNASSVRTMTLSNGSIVTISTDNGLLTQYRGDLDANHVGYGIGVGGNSGINSGEVIKIDFGNTPVDALNIGLDGLGGKFDHGSNDSYAVFIVKYDDGSSKRITYTKPEGEDGNTGLFQELVFDSPEGKLIASVDITTEGDGNWELKYIEAEPQEDTFDYKVVDSSGNYSNESQVTLDKDGLEANLPPKPLIEAIDAQASSIEEGANLVFDISLDSPTATQYKYPVKFGFGSTTADNQDIDFASVMFSDGVTYDNVTNSLIVPEGVDSFTITIPTVDDLQTESPEHYEIQIGDHSAGVNITDNETLTHFKSVEGQELELVGLPRGFTFPDGVTSINTKLGGVVELQDGKIVYQPPQRDHSDEISDQDSFHVDVNGTRHTIQVDIADSAPVAKDDSHTLDVVLDSFSVGGIEAAWSSVVGGTNTSVFDSDDNDSANDQLRWGITDDNDPQSGYGFIDNDLGLNGELPLNEDVILGTFTHFNNPISSGTAITGATLSVSFELVDTYGNRQLVELDIEFGHNETPNDDGTGDDIVTITSTAATFNFDGKEYSVEVVGFKDVNGNVVTSINTSENQDTSYDLAIKLVPDSNYSEPSLSGNVYEDNGFGPDEIAQDDVSVVSVRSSTGTVGAIGLALQGQYGQLTLNENGTYEYVINTSHNAIPEDAVESFTYTLEDTDGSQSEATISIDFNLINASEIRALDDTVKTTEGQDISGNLLDNDGDTIQSVSEFSIAGSNTAHSIGSRVAIEGGFITIQANGQFVFEAADNWNGNVPAITYVTDTGASARLNIEVEAVDSPTVTDKDSSKANEHHTATGNVLSNDEDIDSTLLVDTYSIEGVDGSFDAGTQYTFGNQGAFVLNENGSYSFTPTEHWSGDVPTITYTTNTGASNTLDVEIVAVADTPNLEVISSKTIAAIDFEDVSVRGTVANVDIDKVSGSGTVGVWETNNSGGKVEVGTEGTYRVGNSTNKVLELEGRNGDKDLFTDITCRGGAQYTLDFDAATREHNDHGSDMVVKLYKLDSLGNPIPSSEVTVFDFNQYDSSYQTLENIELPIEDSGNYRVMFEAKSADSLGIIIDDIVIKETLNTGEEGAFIALSEISASLVDTDNSERLTIQLDDVPIGTVLRDGSGKEIVVESTPVDISSWDLTSLEAKFSQFGQFNLNVSAIATEASNNHSAETSIQIPVSVTQQVVHLGGGGNDTFELTQPTNNSANLTYSLGGHGAIGAQGPFQQQVELTDNIRVSSGDSNDRIDFGIGKGDYVIDTGSSLPNKNGTTPDRSFFENADFMNTTQTIHDSYGALLQSVESEVQPVTDSVNLGSGDDVVTSQGGNLAAYGGDGNDTIWGSDNGSDGIRGGNDDDTLYGRGGDDYLLGEAGEDTISGGSGNDILVGGLGNDILIGDDGADIFAWVDVENGAVDRIKDFTVDEDILDLSEVLEGVTFNDISELLDTIPDDTLEGVISIEESQTGAALTINQGGKSMSIEFDGMSAADLTTYLFEQGGLKHSD</sequence>
<dbReference type="SUPFAM" id="SSF141072">
    <property type="entry name" value="CalX-like"/>
    <property type="match status" value="1"/>
</dbReference>
<dbReference type="InterPro" id="IPR011049">
    <property type="entry name" value="Serralysin-like_metalloprot_C"/>
</dbReference>
<dbReference type="InterPro" id="IPR047995">
    <property type="entry name" value="Choice_anch_K"/>
</dbReference>
<keyword evidence="1" id="KW-0106">Calcium</keyword>
<feature type="region of interest" description="Disordered" evidence="2">
    <location>
        <begin position="4214"/>
        <end position="4234"/>
    </location>
</feature>
<evidence type="ECO:0000313" key="5">
    <source>
        <dbReference type="Proteomes" id="UP000315115"/>
    </source>
</evidence>
<dbReference type="InterPro" id="IPR018511">
    <property type="entry name" value="Hemolysin-typ_Ca-bd_CS"/>
</dbReference>
<dbReference type="Gene3D" id="2.60.40.1200">
    <property type="match status" value="2"/>
</dbReference>
<dbReference type="PROSITE" id="PS00018">
    <property type="entry name" value="EF_HAND_1"/>
    <property type="match status" value="5"/>
</dbReference>